<proteinExistence type="predicted"/>
<dbReference type="Proteomes" id="UP000283655">
    <property type="component" value="Unassembled WGS sequence"/>
</dbReference>
<protein>
    <submittedName>
        <fullName evidence="1">Uncharacterized protein</fullName>
    </submittedName>
</protein>
<comment type="caution">
    <text evidence="1">The sequence shown here is derived from an EMBL/GenBank/DDBJ whole genome shotgun (WGS) entry which is preliminary data.</text>
</comment>
<evidence type="ECO:0000313" key="2">
    <source>
        <dbReference type="Proteomes" id="UP000283655"/>
    </source>
</evidence>
<evidence type="ECO:0000313" key="1">
    <source>
        <dbReference type="EMBL" id="RJL52500.1"/>
    </source>
</evidence>
<dbReference type="EMBL" id="QZDH01000014">
    <property type="protein sequence ID" value="RJL52500.1"/>
    <property type="molecule type" value="Genomic_DNA"/>
</dbReference>
<reference evidence="1 2" key="1">
    <citation type="submission" date="2018-09" db="EMBL/GenBank/DDBJ databases">
        <title>Phylogenetic diversity of Pectobacterium and Dickeya strains causing blackleg disease of potato in Morocco.</title>
        <authorList>
            <person name="Oulghazi S."/>
            <person name="Moumni M."/>
            <person name="Faure D."/>
        </authorList>
    </citation>
    <scope>NUCLEOTIDE SEQUENCE [LARGE SCALE GENOMIC DNA]</scope>
    <source>
        <strain evidence="1 2">S1.15.11.2D</strain>
    </source>
</reference>
<gene>
    <name evidence="1" type="ORF">D5071_07490</name>
</gene>
<sequence length="129" mass="15276">MNITLLSAFLKLNLYEIVSNTNNRGLLFTVNDVQYKIATCFLDEDELKCYLKNLYSMNITIMNLLDINFDYYPRLSNYAFSSEKYLLSSSFKKMKSTRERFDSFRTGKKVFTENEFDDFNATFDSYITQ</sequence>
<dbReference type="AlphaFoldDB" id="A0A419AXZ8"/>
<organism evidence="1 2">
    <name type="scientific">Pectobacterium carotovorum</name>
    <name type="common">Erwinia carotovora</name>
    <dbReference type="NCBI Taxonomy" id="554"/>
    <lineage>
        <taxon>Bacteria</taxon>
        <taxon>Pseudomonadati</taxon>
        <taxon>Pseudomonadota</taxon>
        <taxon>Gammaproteobacteria</taxon>
        <taxon>Enterobacterales</taxon>
        <taxon>Pectobacteriaceae</taxon>
        <taxon>Pectobacterium</taxon>
    </lineage>
</organism>
<name>A0A419AXZ8_PECCA</name>
<accession>A0A419AXZ8</accession>